<dbReference type="EMBL" id="NCUC01000011">
    <property type="protein sequence ID" value="ORO39922.1"/>
    <property type="molecule type" value="Genomic_DNA"/>
</dbReference>
<sequence length="106" mass="12396">MIIINTNAKNPLLQKVKEELDFLGVKYEIKKSWTDELIKQCFINNFEFCSGHYMGQIRKLNFNQALELTHQNPKMLRKFIVINGNKAIADFPKIGLIRKQLKGLMK</sequence>
<evidence type="ECO:0000313" key="1">
    <source>
        <dbReference type="EMBL" id="ORO39922.1"/>
    </source>
</evidence>
<dbReference type="AlphaFoldDB" id="A0A1X1FZZ8"/>
<gene>
    <name evidence="1" type="ORF">B7729_02925</name>
</gene>
<reference evidence="1 2" key="1">
    <citation type="journal article" date="2016" name="Eur. J. Clin. Microbiol. Infect. Dis.">
        <title>Whole genome sequencing as a tool for phylogenetic analysis of clinical strains of Mitis group streptococci.</title>
        <authorList>
            <person name="Rasmussen L.H."/>
            <person name="Dargis R."/>
            <person name="Hojholt K."/>
            <person name="Christensen J.J."/>
            <person name="Skovgaard O."/>
            <person name="Justesen U.S."/>
            <person name="Rosenvinge F.S."/>
            <person name="Moser C."/>
            <person name="Lukjancenko O."/>
            <person name="Rasmussen S."/>
            <person name="Nielsen X.C."/>
        </authorList>
    </citation>
    <scope>NUCLEOTIDE SEQUENCE [LARGE SCALE GENOMIC DNA]</scope>
    <source>
        <strain evidence="1 2">OD_348934_12</strain>
    </source>
</reference>
<name>A0A1X1FZZ8_STROR</name>
<comment type="caution">
    <text evidence="1">The sequence shown here is derived from an EMBL/GenBank/DDBJ whole genome shotgun (WGS) entry which is preliminary data.</text>
</comment>
<evidence type="ECO:0000313" key="2">
    <source>
        <dbReference type="Proteomes" id="UP000193538"/>
    </source>
</evidence>
<dbReference type="RefSeq" id="WP_084938796.1">
    <property type="nucleotide sequence ID" value="NZ_NCUC01000011.1"/>
</dbReference>
<dbReference type="Proteomes" id="UP000193538">
    <property type="component" value="Unassembled WGS sequence"/>
</dbReference>
<proteinExistence type="predicted"/>
<organism evidence="1 2">
    <name type="scientific">Streptococcus oralis subsp. tigurinus</name>
    <dbReference type="NCBI Taxonomy" id="1077464"/>
    <lineage>
        <taxon>Bacteria</taxon>
        <taxon>Bacillati</taxon>
        <taxon>Bacillota</taxon>
        <taxon>Bacilli</taxon>
        <taxon>Lactobacillales</taxon>
        <taxon>Streptococcaceae</taxon>
        <taxon>Streptococcus</taxon>
    </lineage>
</organism>
<accession>A0A1X1FZZ8</accession>
<protein>
    <submittedName>
        <fullName evidence="1">Uncharacterized protein</fullName>
    </submittedName>
</protein>